<dbReference type="InterPro" id="IPR027304">
    <property type="entry name" value="Trigger_fact/SurA_dom_sf"/>
</dbReference>
<comment type="catalytic activity">
    <reaction evidence="1">
        <text>[protein]-peptidylproline (omega=180) = [protein]-peptidylproline (omega=0)</text>
        <dbReference type="Rhea" id="RHEA:16237"/>
        <dbReference type="Rhea" id="RHEA-COMP:10747"/>
        <dbReference type="Rhea" id="RHEA-COMP:10748"/>
        <dbReference type="ChEBI" id="CHEBI:83833"/>
        <dbReference type="ChEBI" id="CHEBI:83834"/>
        <dbReference type="EC" id="5.2.1.8"/>
    </reaction>
</comment>
<evidence type="ECO:0000259" key="8">
    <source>
        <dbReference type="PROSITE" id="PS50198"/>
    </source>
</evidence>
<feature type="non-terminal residue" evidence="9">
    <location>
        <position position="1"/>
    </location>
</feature>
<evidence type="ECO:0000256" key="3">
    <source>
        <dbReference type="ARBA" id="ARBA00022729"/>
    </source>
</evidence>
<dbReference type="GO" id="GO:0003755">
    <property type="term" value="F:peptidyl-prolyl cis-trans isomerase activity"/>
    <property type="evidence" value="ECO:0007669"/>
    <property type="project" value="UniProtKB-KW"/>
</dbReference>
<feature type="domain" description="PpiC" evidence="8">
    <location>
        <begin position="133"/>
        <end position="221"/>
    </location>
</feature>
<dbReference type="EMBL" id="DSEC01000449">
    <property type="protein sequence ID" value="HER44062.1"/>
    <property type="molecule type" value="Genomic_DNA"/>
</dbReference>
<accession>A0A7V2AVM5</accession>
<dbReference type="Gene3D" id="3.10.50.40">
    <property type="match status" value="1"/>
</dbReference>
<dbReference type="InterPro" id="IPR046357">
    <property type="entry name" value="PPIase_dom_sf"/>
</dbReference>
<feature type="region of interest" description="Disordered" evidence="7">
    <location>
        <begin position="268"/>
        <end position="310"/>
    </location>
</feature>
<keyword evidence="5 6" id="KW-0413">Isomerase</keyword>
<dbReference type="InterPro" id="IPR000297">
    <property type="entry name" value="PPIase_PpiC"/>
</dbReference>
<evidence type="ECO:0000256" key="6">
    <source>
        <dbReference type="PROSITE-ProRule" id="PRU00278"/>
    </source>
</evidence>
<protein>
    <recommendedName>
        <fullName evidence="2">peptidylprolyl isomerase</fullName>
        <ecNumber evidence="2">5.2.1.8</ecNumber>
    </recommendedName>
</protein>
<evidence type="ECO:0000256" key="5">
    <source>
        <dbReference type="ARBA" id="ARBA00023235"/>
    </source>
</evidence>
<proteinExistence type="predicted"/>
<dbReference type="Proteomes" id="UP000886069">
    <property type="component" value="Unassembled WGS sequence"/>
</dbReference>
<sequence length="310" mass="35144">PAFLLLCSALFAAGCGGADDRSDGGSAENAIVRVGDARLTEEAIDALLPSEERTPLSLEDKKRFVERWIETEILYQEALRRGVREDPRVRARIRALEQEFLADHLAFLELRERTAVTEREIEAYFESHEQEYRYEYRVSHILVSTLEEAENVLELLKKNSFEWVANRHSIDPVARRGGDLGYLSKGNMIPEFESAVFELEPGEVSGIVKSDFGYHIIKLVGMRESLVPVDPADVRAQILNMLIMEKRDKAYDDFLASLRRNAEIEYLDRRYEPGGPPEREAADTLENEADSIGIDPDPAEGADTTWGEQR</sequence>
<reference evidence="9" key="1">
    <citation type="journal article" date="2020" name="mSystems">
        <title>Genome- and Community-Level Interaction Insights into Carbon Utilization and Element Cycling Functions of Hydrothermarchaeota in Hydrothermal Sediment.</title>
        <authorList>
            <person name="Zhou Z."/>
            <person name="Liu Y."/>
            <person name="Xu W."/>
            <person name="Pan J."/>
            <person name="Luo Z.H."/>
            <person name="Li M."/>
        </authorList>
    </citation>
    <scope>NUCLEOTIDE SEQUENCE [LARGE SCALE GENOMIC DNA]</scope>
    <source>
        <strain evidence="9">SpSt-1233</strain>
    </source>
</reference>
<organism evidence="9">
    <name type="scientific">Eiseniibacteriota bacterium</name>
    <dbReference type="NCBI Taxonomy" id="2212470"/>
    <lineage>
        <taxon>Bacteria</taxon>
        <taxon>Candidatus Eiseniibacteriota</taxon>
    </lineage>
</organism>
<evidence type="ECO:0000256" key="7">
    <source>
        <dbReference type="SAM" id="MobiDB-lite"/>
    </source>
</evidence>
<keyword evidence="4 6" id="KW-0697">Rotamase</keyword>
<dbReference type="PANTHER" id="PTHR47245:SF1">
    <property type="entry name" value="FOLDASE PROTEIN PRSA"/>
    <property type="match status" value="1"/>
</dbReference>
<name>A0A7V2AVM5_UNCEI</name>
<evidence type="ECO:0000256" key="4">
    <source>
        <dbReference type="ARBA" id="ARBA00023110"/>
    </source>
</evidence>
<dbReference type="SUPFAM" id="SSF109998">
    <property type="entry name" value="Triger factor/SurA peptide-binding domain-like"/>
    <property type="match status" value="1"/>
</dbReference>
<dbReference type="SUPFAM" id="SSF54534">
    <property type="entry name" value="FKBP-like"/>
    <property type="match status" value="1"/>
</dbReference>
<gene>
    <name evidence="9" type="ORF">ENO08_06345</name>
</gene>
<comment type="caution">
    <text evidence="9">The sequence shown here is derived from an EMBL/GenBank/DDBJ whole genome shotgun (WGS) entry which is preliminary data.</text>
</comment>
<dbReference type="PROSITE" id="PS50198">
    <property type="entry name" value="PPIC_PPIASE_2"/>
    <property type="match status" value="1"/>
</dbReference>
<dbReference type="AlphaFoldDB" id="A0A7V2AVM5"/>
<dbReference type="Pfam" id="PF00639">
    <property type="entry name" value="Rotamase"/>
    <property type="match status" value="1"/>
</dbReference>
<evidence type="ECO:0000313" key="9">
    <source>
        <dbReference type="EMBL" id="HER44062.1"/>
    </source>
</evidence>
<dbReference type="InterPro" id="IPR050245">
    <property type="entry name" value="PrsA_foldase"/>
</dbReference>
<evidence type="ECO:0000256" key="2">
    <source>
        <dbReference type="ARBA" id="ARBA00013194"/>
    </source>
</evidence>
<dbReference type="EC" id="5.2.1.8" evidence="2"/>
<dbReference type="PANTHER" id="PTHR47245">
    <property type="entry name" value="PEPTIDYLPROLYL ISOMERASE"/>
    <property type="match status" value="1"/>
</dbReference>
<feature type="compositionally biased region" description="Basic and acidic residues" evidence="7">
    <location>
        <begin position="268"/>
        <end position="282"/>
    </location>
</feature>
<keyword evidence="3" id="KW-0732">Signal</keyword>
<evidence type="ECO:0000256" key="1">
    <source>
        <dbReference type="ARBA" id="ARBA00000971"/>
    </source>
</evidence>